<feature type="domain" description="Carbohydrate esterase 2 N-terminal" evidence="1">
    <location>
        <begin position="44"/>
        <end position="137"/>
    </location>
</feature>
<evidence type="ECO:0000313" key="2">
    <source>
        <dbReference type="EMBL" id="ESQ81457.1"/>
    </source>
</evidence>
<dbReference type="SUPFAM" id="SSF52266">
    <property type="entry name" value="SGNH hydrolase"/>
    <property type="match status" value="1"/>
</dbReference>
<dbReference type="PANTHER" id="PTHR37834:SF2">
    <property type="entry name" value="ESTERASE, SGNH HYDROLASE-TYPE"/>
    <property type="match status" value="1"/>
</dbReference>
<gene>
    <name evidence="2" type="ORF">ABENE_21955</name>
</gene>
<reference evidence="2 3" key="1">
    <citation type="journal article" date="2014" name="Nature">
        <title>Sequential evolution of bacterial morphology by co-option of a developmental regulator.</title>
        <authorList>
            <person name="Jiang C."/>
            <person name="Brown P.J."/>
            <person name="Ducret A."/>
            <person name="Brun Y.V."/>
        </authorList>
    </citation>
    <scope>NUCLEOTIDE SEQUENCE [LARGE SCALE GENOMIC DNA]</scope>
    <source>
        <strain evidence="2 3">DSM 16100</strain>
    </source>
</reference>
<name>V4NHY6_9CAUL</name>
<dbReference type="GO" id="GO:0016788">
    <property type="term" value="F:hydrolase activity, acting on ester bonds"/>
    <property type="evidence" value="ECO:0007669"/>
    <property type="project" value="UniProtKB-ARBA"/>
</dbReference>
<dbReference type="PANTHER" id="PTHR37834">
    <property type="entry name" value="GDSL-LIKE LIPASE/ACYLHYDROLASE DOMAIN PROTEIN (AFU_ORTHOLOGUE AFUA_2G00620)"/>
    <property type="match status" value="1"/>
</dbReference>
<dbReference type="AlphaFoldDB" id="V4NHY6"/>
<accession>V4NHY6</accession>
<keyword evidence="3" id="KW-1185">Reference proteome</keyword>
<evidence type="ECO:0000313" key="3">
    <source>
        <dbReference type="Proteomes" id="UP000017837"/>
    </source>
</evidence>
<dbReference type="InterPro" id="IPR040794">
    <property type="entry name" value="CE2_N"/>
</dbReference>
<dbReference type="eggNOG" id="COG2755">
    <property type="taxonomic scope" value="Bacteria"/>
</dbReference>
<dbReference type="PATRIC" id="fig|1121022.4.peg.4497"/>
<sequence>MISIAMPAFAQTVTPVPAVPADRQVLDVHVGGRVVVHPTPGGGAAYEHQWPGVYFESRFEGPQIYLAFSDPYNEYRLLIDDLGPVTINQPGEARFEVDGLGDGPHAVRLEKVTESIVHAAAFDGFYIPAGEKPLTAPARSRQIEFIGDSSMTGYGDRSDTRTCTSEEVRARTDTQQSYAVLAAKHFNADYRINAWSGRGVVRNYGGAEPDLTMPKVYPFVLFDKSVPDEDKTWQPQIVMLKLDADFATPVKPGEKWATQKALGSDYEKAYVAFATMVHRKYPSAAFVVWTADTTKLSDPKQVERVAAREKAWRKAATQIGIVRTGFIPIDAKTIEGTACDYHGGLADHKRMAEAMDAYIDAHPELWDGR</sequence>
<dbReference type="Proteomes" id="UP000017837">
    <property type="component" value="Unassembled WGS sequence"/>
</dbReference>
<protein>
    <recommendedName>
        <fullName evidence="1">Carbohydrate esterase 2 N-terminal domain-containing protein</fullName>
    </recommendedName>
</protein>
<proteinExistence type="predicted"/>
<dbReference type="InterPro" id="IPR052762">
    <property type="entry name" value="PCW_deacetylase/CE"/>
</dbReference>
<dbReference type="STRING" id="1121022.GCA_000376105_04371"/>
<evidence type="ECO:0000259" key="1">
    <source>
        <dbReference type="Pfam" id="PF17996"/>
    </source>
</evidence>
<dbReference type="InterPro" id="IPR036514">
    <property type="entry name" value="SGNH_hydro_sf"/>
</dbReference>
<comment type="caution">
    <text evidence="2">The sequence shown here is derived from an EMBL/GenBank/DDBJ whole genome shotgun (WGS) entry which is preliminary data.</text>
</comment>
<dbReference type="EMBL" id="AWGB01000089">
    <property type="protein sequence ID" value="ESQ81457.1"/>
    <property type="molecule type" value="Genomic_DNA"/>
</dbReference>
<dbReference type="Gene3D" id="2.60.120.260">
    <property type="entry name" value="Galactose-binding domain-like"/>
    <property type="match status" value="1"/>
</dbReference>
<organism evidence="2 3">
    <name type="scientific">Asticcacaulis benevestitus DSM 16100 = ATCC BAA-896</name>
    <dbReference type="NCBI Taxonomy" id="1121022"/>
    <lineage>
        <taxon>Bacteria</taxon>
        <taxon>Pseudomonadati</taxon>
        <taxon>Pseudomonadota</taxon>
        <taxon>Alphaproteobacteria</taxon>
        <taxon>Caulobacterales</taxon>
        <taxon>Caulobacteraceae</taxon>
        <taxon>Asticcacaulis</taxon>
    </lineage>
</organism>
<dbReference type="Pfam" id="PF17996">
    <property type="entry name" value="CE2_N"/>
    <property type="match status" value="1"/>
</dbReference>
<dbReference type="Gene3D" id="3.40.50.1110">
    <property type="entry name" value="SGNH hydrolase"/>
    <property type="match status" value="1"/>
</dbReference>